<comment type="caution">
    <text evidence="2">The sequence shown here is derived from an EMBL/GenBank/DDBJ whole genome shotgun (WGS) entry which is preliminary data.</text>
</comment>
<sequence length="128" mass="14396">MELKVELVGMKAFKGKLDGKEINSGALYTKVKLDERHNRKDQDGTNWKFGHSVEEWKVPDAEIVMRLAHLKPSIDRPVMVRLEVERVSNGRETKEVVIDCRPLEDTPDPLTGEVRGPAAAQPRKAVPA</sequence>
<organism evidence="2 3">
    <name type="scientific">Hydrogenophaga laconesensis</name>
    <dbReference type="NCBI Taxonomy" id="1805971"/>
    <lineage>
        <taxon>Bacteria</taxon>
        <taxon>Pseudomonadati</taxon>
        <taxon>Pseudomonadota</taxon>
        <taxon>Betaproteobacteria</taxon>
        <taxon>Burkholderiales</taxon>
        <taxon>Comamonadaceae</taxon>
        <taxon>Hydrogenophaga</taxon>
    </lineage>
</organism>
<evidence type="ECO:0008006" key="4">
    <source>
        <dbReference type="Google" id="ProtNLM"/>
    </source>
</evidence>
<name>A0ABU1VDH7_9BURK</name>
<reference evidence="2 3" key="1">
    <citation type="submission" date="2023-07" db="EMBL/GenBank/DDBJ databases">
        <title>Sorghum-associated microbial communities from plants grown in Nebraska, USA.</title>
        <authorList>
            <person name="Schachtman D."/>
        </authorList>
    </citation>
    <scope>NUCLEOTIDE SEQUENCE [LARGE SCALE GENOMIC DNA]</scope>
    <source>
        <strain evidence="2 3">BE240</strain>
    </source>
</reference>
<accession>A0ABU1VDH7</accession>
<keyword evidence="3" id="KW-1185">Reference proteome</keyword>
<protein>
    <recommendedName>
        <fullName evidence="4">C2 domain-containing protein</fullName>
    </recommendedName>
</protein>
<evidence type="ECO:0000313" key="2">
    <source>
        <dbReference type="EMBL" id="MDR7095519.1"/>
    </source>
</evidence>
<dbReference type="RefSeq" id="WP_204731223.1">
    <property type="nucleotide sequence ID" value="NZ_JAVDWE010000009.1"/>
</dbReference>
<evidence type="ECO:0000256" key="1">
    <source>
        <dbReference type="SAM" id="MobiDB-lite"/>
    </source>
</evidence>
<dbReference type="EMBL" id="JAVDWE010000009">
    <property type="protein sequence ID" value="MDR7095519.1"/>
    <property type="molecule type" value="Genomic_DNA"/>
</dbReference>
<gene>
    <name evidence="2" type="ORF">J2X09_003270</name>
</gene>
<evidence type="ECO:0000313" key="3">
    <source>
        <dbReference type="Proteomes" id="UP001265550"/>
    </source>
</evidence>
<feature type="region of interest" description="Disordered" evidence="1">
    <location>
        <begin position="102"/>
        <end position="128"/>
    </location>
</feature>
<proteinExistence type="predicted"/>
<dbReference type="Proteomes" id="UP001265550">
    <property type="component" value="Unassembled WGS sequence"/>
</dbReference>